<organism evidence="7 8">
    <name type="scientific">Candidatus Terraquivivens tikiterensis</name>
    <dbReference type="NCBI Taxonomy" id="1980982"/>
    <lineage>
        <taxon>Archaea</taxon>
        <taxon>Nitrososphaerota</taxon>
        <taxon>Candidatus Wolframiiraptoraceae</taxon>
        <taxon>Candidatus Terraquivivens</taxon>
    </lineage>
</organism>
<dbReference type="FunFam" id="3.40.50.10490:FF:000030">
    <property type="entry name" value="30S ribosomal protein S2"/>
    <property type="match status" value="1"/>
</dbReference>
<evidence type="ECO:0000256" key="2">
    <source>
        <dbReference type="ARBA" id="ARBA00022980"/>
    </source>
</evidence>
<reference evidence="7 8" key="1">
    <citation type="submission" date="2017-04" db="EMBL/GenBank/DDBJ databases">
        <title>Draft Aigarchaeota genome from a New Zealand hot spring.</title>
        <authorList>
            <person name="Reysenbach A.-L."/>
            <person name="Donaho J.A."/>
            <person name="Gerhart J."/>
            <person name="Kelley J.F."/>
            <person name="Kouba K."/>
            <person name="Podar M."/>
            <person name="Stott M."/>
        </authorList>
    </citation>
    <scope>NUCLEOTIDE SEQUENCE [LARGE SCALE GENOMIC DNA]</scope>
    <source>
        <strain evidence="7">NZ13_MG1</strain>
    </source>
</reference>
<dbReference type="AlphaFoldDB" id="A0A2R7Y393"/>
<dbReference type="GO" id="GO:0015935">
    <property type="term" value="C:small ribosomal subunit"/>
    <property type="evidence" value="ECO:0007669"/>
    <property type="project" value="InterPro"/>
</dbReference>
<evidence type="ECO:0000313" key="8">
    <source>
        <dbReference type="Proteomes" id="UP000244066"/>
    </source>
</evidence>
<evidence type="ECO:0000256" key="6">
    <source>
        <dbReference type="RuleBase" id="RU003631"/>
    </source>
</evidence>
<sequence length="193" mass="21895">MELFVKNAMHVGSKVKVRHTEKFIFRLRQDGVYLIDIKKTLERLNVAAKFISFFPPEKVVVVSTHVYGIRAVQRFCELTGCIPVVQKIRSGMFTNRVLKYYIEPQLLLVSDPRYDAQAINEAAIARIPVIAFCSTDNMLTNIDLAVPINNRGKSSLPYAFWYLAKRVLMERGLLTPEVEAGIQPESFMPSSVA</sequence>
<evidence type="ECO:0000313" key="7">
    <source>
        <dbReference type="EMBL" id="PUA32011.1"/>
    </source>
</evidence>
<dbReference type="PRINTS" id="PR00395">
    <property type="entry name" value="RIBOSOMALS2"/>
</dbReference>
<keyword evidence="3 6" id="KW-0687">Ribonucleoprotein</keyword>
<dbReference type="InterPro" id="IPR005707">
    <property type="entry name" value="Ribosomal_uS2_euk/arc"/>
</dbReference>
<dbReference type="PROSITE" id="PS00963">
    <property type="entry name" value="RIBOSOMAL_S2_2"/>
    <property type="match status" value="1"/>
</dbReference>
<dbReference type="EMBL" id="NDWU01000011">
    <property type="protein sequence ID" value="PUA32011.1"/>
    <property type="molecule type" value="Genomic_DNA"/>
</dbReference>
<dbReference type="GO" id="GO:0003735">
    <property type="term" value="F:structural constituent of ribosome"/>
    <property type="evidence" value="ECO:0007669"/>
    <property type="project" value="InterPro"/>
</dbReference>
<keyword evidence="2 6" id="KW-0689">Ribosomal protein</keyword>
<gene>
    <name evidence="7" type="primary">rps2P</name>
    <name evidence="7" type="ORF">B9J98_04870</name>
</gene>
<protein>
    <recommendedName>
        <fullName evidence="4">Small ribosomal subunit protein uS2</fullName>
    </recommendedName>
    <alternativeName>
        <fullName evidence="5">30S ribosomal protein S2</fullName>
    </alternativeName>
</protein>
<name>A0A2R7Y393_9ARCH</name>
<accession>A0A2R7Y393</accession>
<proteinExistence type="inferred from homology"/>
<comment type="caution">
    <text evidence="7">The sequence shown here is derived from an EMBL/GenBank/DDBJ whole genome shotgun (WGS) entry which is preliminary data.</text>
</comment>
<evidence type="ECO:0000256" key="1">
    <source>
        <dbReference type="ARBA" id="ARBA00006242"/>
    </source>
</evidence>
<dbReference type="InterPro" id="IPR001865">
    <property type="entry name" value="Ribosomal_uS2"/>
</dbReference>
<dbReference type="Gene3D" id="3.40.50.10490">
    <property type="entry name" value="Glucose-6-phosphate isomerase like protein, domain 1"/>
    <property type="match status" value="1"/>
</dbReference>
<dbReference type="Proteomes" id="UP000244066">
    <property type="component" value="Unassembled WGS sequence"/>
</dbReference>
<evidence type="ECO:0000256" key="5">
    <source>
        <dbReference type="ARBA" id="ARBA00035518"/>
    </source>
</evidence>
<comment type="similarity">
    <text evidence="1 6">Belongs to the universal ribosomal protein uS2 family.</text>
</comment>
<dbReference type="InterPro" id="IPR018130">
    <property type="entry name" value="Ribosomal_uS2_CS"/>
</dbReference>
<dbReference type="InterPro" id="IPR023591">
    <property type="entry name" value="Ribosomal_uS2_flav_dom_sf"/>
</dbReference>
<dbReference type="PANTHER" id="PTHR11489">
    <property type="entry name" value="40S RIBOSOMAL PROTEIN SA"/>
    <property type="match status" value="1"/>
</dbReference>
<dbReference type="SUPFAM" id="SSF52313">
    <property type="entry name" value="Ribosomal protein S2"/>
    <property type="match status" value="1"/>
</dbReference>
<evidence type="ECO:0000256" key="3">
    <source>
        <dbReference type="ARBA" id="ARBA00023274"/>
    </source>
</evidence>
<dbReference type="GO" id="GO:0006412">
    <property type="term" value="P:translation"/>
    <property type="evidence" value="ECO:0007669"/>
    <property type="project" value="InterPro"/>
</dbReference>
<dbReference type="Pfam" id="PF00318">
    <property type="entry name" value="Ribosomal_S2"/>
    <property type="match status" value="2"/>
</dbReference>
<evidence type="ECO:0000256" key="4">
    <source>
        <dbReference type="ARBA" id="ARBA00035256"/>
    </source>
</evidence>